<comment type="caution">
    <text evidence="10">The sequence shown here is derived from an EMBL/GenBank/DDBJ whole genome shotgun (WGS) entry which is preliminary data.</text>
</comment>
<dbReference type="GO" id="GO:0004177">
    <property type="term" value="F:aminopeptidase activity"/>
    <property type="evidence" value="ECO:0007669"/>
    <property type="project" value="UniProtKB-UniRule"/>
</dbReference>
<evidence type="ECO:0000313" key="11">
    <source>
        <dbReference type="Proteomes" id="UP000316080"/>
    </source>
</evidence>
<dbReference type="PANTHER" id="PTHR32481:SF0">
    <property type="entry name" value="AMINOPEPTIDASE YPDE-RELATED"/>
    <property type="match status" value="1"/>
</dbReference>
<comment type="cofactor">
    <cofactor evidence="8">
        <name>a divalent metal cation</name>
        <dbReference type="ChEBI" id="CHEBI:60240"/>
    </cofactor>
    <text evidence="8">Binds 2 divalent metal cations per subunit.</text>
</comment>
<feature type="active site" description="Proton acceptor" evidence="7">
    <location>
        <position position="201"/>
    </location>
</feature>
<dbReference type="Gene3D" id="3.40.630.10">
    <property type="entry name" value="Zn peptidases"/>
    <property type="match status" value="1"/>
</dbReference>
<keyword evidence="4 8" id="KW-0479">Metal-binding</keyword>
<dbReference type="InterPro" id="IPR051464">
    <property type="entry name" value="Peptidase_M42_aminopept"/>
</dbReference>
<keyword evidence="5" id="KW-0378">Hydrolase</keyword>
<dbReference type="GO" id="GO:0046872">
    <property type="term" value="F:metal ion binding"/>
    <property type="evidence" value="ECO:0007669"/>
    <property type="project" value="UniProtKB-UniRule"/>
</dbReference>
<comment type="similarity">
    <text evidence="1 6">Belongs to the peptidase M42 family.</text>
</comment>
<reference evidence="10 12" key="1">
    <citation type="journal article" date="2019" name="Nat. Microbiol.">
        <title>Expanding anaerobic alkane metabolism in the domain of Archaea.</title>
        <authorList>
            <person name="Wang Y."/>
            <person name="Wegener G."/>
            <person name="Hou J."/>
            <person name="Wang F."/>
            <person name="Xiao X."/>
        </authorList>
    </citation>
    <scope>NUCLEOTIDE SEQUENCE [LARGE SCALE GENOMIC DNA]</scope>
    <source>
        <strain evidence="10">WYZ-LMO11</strain>
    </source>
</reference>
<evidence type="ECO:0000256" key="1">
    <source>
        <dbReference type="ARBA" id="ARBA00006272"/>
    </source>
</evidence>
<gene>
    <name evidence="10" type="ORF">DSO09_00440</name>
    <name evidence="9" type="ORF">EF809_00470</name>
</gene>
<dbReference type="SUPFAM" id="SSF101821">
    <property type="entry name" value="Aminopeptidase/glucanase lid domain"/>
    <property type="match status" value="1"/>
</dbReference>
<dbReference type="EMBL" id="RXIH01000002">
    <property type="protein sequence ID" value="RZN57761.1"/>
    <property type="molecule type" value="Genomic_DNA"/>
</dbReference>
<dbReference type="PANTHER" id="PTHR32481">
    <property type="entry name" value="AMINOPEPTIDASE"/>
    <property type="match status" value="1"/>
</dbReference>
<keyword evidence="3" id="KW-0645">Protease</keyword>
<dbReference type="PIRSF" id="PIRSF001123">
    <property type="entry name" value="PepA_GA"/>
    <property type="match status" value="1"/>
</dbReference>
<evidence type="ECO:0000256" key="3">
    <source>
        <dbReference type="ARBA" id="ARBA00022670"/>
    </source>
</evidence>
<proteinExistence type="inferred from homology"/>
<keyword evidence="2" id="KW-0031">Aminopeptidase</keyword>
<evidence type="ECO:0000313" key="12">
    <source>
        <dbReference type="Proteomes" id="UP000317265"/>
    </source>
</evidence>
<evidence type="ECO:0000256" key="4">
    <source>
        <dbReference type="ARBA" id="ARBA00022723"/>
    </source>
</evidence>
<sequence>MMELLKKISEAPGVSGFEYGISEIIKKELQGFVNKIEEDRFGNIYAYKGNGEKTIMITAHMDEIGLIVKHIDDRGFIRFAKIGGVPDHVLLSQRVIIHGKYKKIYGVIGCKAIHIMKEEERKQLVTYDKMFIDTGLSKEQLEKYGIGIGTPITIERDLVELENDLIVGRAMDDRAGCYILIEALKKANPVNKIIAVFTVQEEVGLRGATISSYNVKPDIGIAIDTTIAGDHPEVSESEAPVKIGNGPVIVVADGRRESLGGGLLANSLIVNWLIELANKLGIKYQLGVLEGGTTDAAAIQLSRGGIPSGCISIPTRYLHTFSEVLSKRDLESGIKLIIGLMESKISFL</sequence>
<dbReference type="InterPro" id="IPR008007">
    <property type="entry name" value="Peptidase_M42"/>
</dbReference>
<evidence type="ECO:0000256" key="7">
    <source>
        <dbReference type="PIRSR" id="PIRSR001123-1"/>
    </source>
</evidence>
<dbReference type="EMBL" id="QNVI01000003">
    <property type="protein sequence ID" value="TDA40484.1"/>
    <property type="molecule type" value="Genomic_DNA"/>
</dbReference>
<name>A0A523BHS9_9CREN</name>
<organism evidence="10 12">
    <name type="scientific">Thermoproteota archaeon</name>
    <dbReference type="NCBI Taxonomy" id="2056631"/>
    <lineage>
        <taxon>Archaea</taxon>
        <taxon>Thermoproteota</taxon>
    </lineage>
</organism>
<dbReference type="Proteomes" id="UP000316080">
    <property type="component" value="Unassembled WGS sequence"/>
</dbReference>
<accession>A0A523BHS9</accession>
<feature type="binding site" evidence="8">
    <location>
        <position position="224"/>
    </location>
    <ligand>
        <name>Zn(2+)</name>
        <dbReference type="ChEBI" id="CHEBI:29105"/>
        <label>1</label>
    </ligand>
</feature>
<protein>
    <submittedName>
        <fullName evidence="10">M42 family peptidase</fullName>
    </submittedName>
</protein>
<dbReference type="CDD" id="cd05656">
    <property type="entry name" value="M42_Frv"/>
    <property type="match status" value="1"/>
</dbReference>
<dbReference type="InterPro" id="IPR023367">
    <property type="entry name" value="Peptidase_M42_dom2"/>
</dbReference>
<evidence type="ECO:0000256" key="5">
    <source>
        <dbReference type="ARBA" id="ARBA00022801"/>
    </source>
</evidence>
<evidence type="ECO:0000313" key="10">
    <source>
        <dbReference type="EMBL" id="TDA40484.1"/>
    </source>
</evidence>
<dbReference type="Proteomes" id="UP000317265">
    <property type="component" value="Unassembled WGS sequence"/>
</dbReference>
<feature type="binding site" evidence="8">
    <location>
        <position position="319"/>
    </location>
    <ligand>
        <name>Zn(2+)</name>
        <dbReference type="ChEBI" id="CHEBI:29105"/>
        <label>2</label>
    </ligand>
</feature>
<dbReference type="Pfam" id="PF05343">
    <property type="entry name" value="Peptidase_M42"/>
    <property type="match status" value="1"/>
</dbReference>
<feature type="binding site" evidence="8">
    <location>
        <position position="172"/>
    </location>
    <ligand>
        <name>Zn(2+)</name>
        <dbReference type="ChEBI" id="CHEBI:29105"/>
        <label>1</label>
    </ligand>
</feature>
<feature type="binding site" evidence="8">
    <location>
        <position position="172"/>
    </location>
    <ligand>
        <name>Zn(2+)</name>
        <dbReference type="ChEBI" id="CHEBI:29105"/>
        <label>2</label>
    </ligand>
</feature>
<feature type="binding site" evidence="8">
    <location>
        <position position="202"/>
    </location>
    <ligand>
        <name>Zn(2+)</name>
        <dbReference type="ChEBI" id="CHEBI:29105"/>
        <label>2</label>
    </ligand>
</feature>
<evidence type="ECO:0000256" key="8">
    <source>
        <dbReference type="PIRSR" id="PIRSR001123-2"/>
    </source>
</evidence>
<dbReference type="AlphaFoldDB" id="A0A523BHS9"/>
<feature type="binding site" evidence="8">
    <location>
        <position position="60"/>
    </location>
    <ligand>
        <name>Zn(2+)</name>
        <dbReference type="ChEBI" id="CHEBI:29105"/>
        <label>1</label>
    </ligand>
</feature>
<evidence type="ECO:0000256" key="6">
    <source>
        <dbReference type="PIRNR" id="PIRNR001123"/>
    </source>
</evidence>
<dbReference type="GO" id="GO:0006508">
    <property type="term" value="P:proteolysis"/>
    <property type="evidence" value="ECO:0007669"/>
    <property type="project" value="UniProtKB-KW"/>
</dbReference>
<dbReference type="SUPFAM" id="SSF53187">
    <property type="entry name" value="Zn-dependent exopeptidases"/>
    <property type="match status" value="1"/>
</dbReference>
<dbReference type="Gene3D" id="2.40.30.40">
    <property type="entry name" value="Peptidase M42, domain 2"/>
    <property type="match status" value="1"/>
</dbReference>
<reference evidence="9 11" key="2">
    <citation type="journal article" date="2019" name="Nat. Microbiol.">
        <title>Wide diversity of methane and short-chain alkane metabolisms in uncultured archaea.</title>
        <authorList>
            <person name="Borrel G."/>
            <person name="Adam P.S."/>
            <person name="McKay L.J."/>
            <person name="Chen L.X."/>
            <person name="Sierra-Garcia I.N."/>
            <person name="Sieber C.M."/>
            <person name="Letourneur Q."/>
            <person name="Ghozlane A."/>
            <person name="Andersen G.L."/>
            <person name="Li W.J."/>
            <person name="Hallam S.J."/>
            <person name="Muyzer G."/>
            <person name="de Oliveira V.M."/>
            <person name="Inskeep W.P."/>
            <person name="Banfield J.F."/>
            <person name="Gribaldo S."/>
        </authorList>
    </citation>
    <scope>NUCLEOTIDE SEQUENCE [LARGE SCALE GENOMIC DNA]</scope>
    <source>
        <strain evidence="9">Verst-YHS</strain>
    </source>
</reference>
<evidence type="ECO:0000256" key="2">
    <source>
        <dbReference type="ARBA" id="ARBA00022438"/>
    </source>
</evidence>
<evidence type="ECO:0000313" key="9">
    <source>
        <dbReference type="EMBL" id="RZN57761.1"/>
    </source>
</evidence>